<organism evidence="1 2">
    <name type="scientific">Sulfitobacter aestuarii</name>
    <dbReference type="NCBI Taxonomy" id="2161676"/>
    <lineage>
        <taxon>Bacteria</taxon>
        <taxon>Pseudomonadati</taxon>
        <taxon>Pseudomonadota</taxon>
        <taxon>Alphaproteobacteria</taxon>
        <taxon>Rhodobacterales</taxon>
        <taxon>Roseobacteraceae</taxon>
        <taxon>Sulfitobacter</taxon>
    </lineage>
</organism>
<evidence type="ECO:0000313" key="2">
    <source>
        <dbReference type="Proteomes" id="UP001597474"/>
    </source>
</evidence>
<proteinExistence type="predicted"/>
<sequence length="299" mass="33674">MTTFAICGPVRHTSYVIARLQRQGVDAKNIRAVLTISDMGNNARTEVGFNDRDVHVTWTEDSRSLLREHINESEALSSKSPTPIHAIFNMFYQNSQVAAQITDDPEIIGRLRSDILFYDDCVKRLQSGECGLAWNPVAVESHYISDQFMAFPRKAYAQIWATEGFAASFTDAKGIPESIIRDRAQAIFGSGANDFAFSRFVDFDIVYENARWADTPRMFWIKKRFGWQACYAATGRKSALVKAFDRLHSRTLGSTSLLRKSANLLLKIAYLPVFLTEMSGIGRDARIFPTHKAASEQPK</sequence>
<gene>
    <name evidence="1" type="ORF">ACFSUD_19040</name>
</gene>
<name>A0ABW5U6W2_9RHOB</name>
<accession>A0ABW5U6W2</accession>
<dbReference type="Proteomes" id="UP001597474">
    <property type="component" value="Unassembled WGS sequence"/>
</dbReference>
<evidence type="ECO:0000313" key="1">
    <source>
        <dbReference type="EMBL" id="MFD2741661.1"/>
    </source>
</evidence>
<keyword evidence="2" id="KW-1185">Reference proteome</keyword>
<dbReference type="RefSeq" id="WP_386376088.1">
    <property type="nucleotide sequence ID" value="NZ_JBHUMP010000038.1"/>
</dbReference>
<reference evidence="2" key="1">
    <citation type="journal article" date="2019" name="Int. J. Syst. Evol. Microbiol.">
        <title>The Global Catalogue of Microorganisms (GCM) 10K type strain sequencing project: providing services to taxonomists for standard genome sequencing and annotation.</title>
        <authorList>
            <consortium name="The Broad Institute Genomics Platform"/>
            <consortium name="The Broad Institute Genome Sequencing Center for Infectious Disease"/>
            <person name="Wu L."/>
            <person name="Ma J."/>
        </authorList>
    </citation>
    <scope>NUCLEOTIDE SEQUENCE [LARGE SCALE GENOMIC DNA]</scope>
    <source>
        <strain evidence="2">TISTR 2562</strain>
    </source>
</reference>
<protein>
    <submittedName>
        <fullName evidence="1">Uncharacterized protein</fullName>
    </submittedName>
</protein>
<dbReference type="EMBL" id="JBHUMP010000038">
    <property type="protein sequence ID" value="MFD2741661.1"/>
    <property type="molecule type" value="Genomic_DNA"/>
</dbReference>
<comment type="caution">
    <text evidence="1">The sequence shown here is derived from an EMBL/GenBank/DDBJ whole genome shotgun (WGS) entry which is preliminary data.</text>
</comment>